<protein>
    <submittedName>
        <fullName evidence="1">Uncharacterized protein</fullName>
    </submittedName>
</protein>
<sequence>MATMSDNTTGNSATPLYRSLRGTALNFIEAQAVDNSLPERMNFALLRTHCTPNFQHSWGHNYAVSITPPLQGSHSFDDFVKHLNFMLPKLESWKADVTNIIVDPVMMKVMLRISFWMQAKGAKEADKVENDLLWELEMEEVSEGKVKVKRSVEFVDGAAAGRLREVMMGTAQG</sequence>
<dbReference type="RefSeq" id="XP_018390030.1">
    <property type="nucleotide sequence ID" value="XM_018532059.1"/>
</dbReference>
<accession>A0A177E0Q8</accession>
<dbReference type="OMA" id="WGHNYAV"/>
<evidence type="ECO:0000313" key="1">
    <source>
        <dbReference type="EMBL" id="OAG24609.1"/>
    </source>
</evidence>
<keyword evidence="2" id="KW-1185">Reference proteome</keyword>
<dbReference type="AlphaFoldDB" id="A0A177E0Q8"/>
<dbReference type="GeneID" id="29117653"/>
<organism evidence="1 2">
    <name type="scientific">Alternaria alternata</name>
    <name type="common">Alternaria rot fungus</name>
    <name type="synonym">Torula alternata</name>
    <dbReference type="NCBI Taxonomy" id="5599"/>
    <lineage>
        <taxon>Eukaryota</taxon>
        <taxon>Fungi</taxon>
        <taxon>Dikarya</taxon>
        <taxon>Ascomycota</taxon>
        <taxon>Pezizomycotina</taxon>
        <taxon>Dothideomycetes</taxon>
        <taxon>Pleosporomycetidae</taxon>
        <taxon>Pleosporales</taxon>
        <taxon>Pleosporineae</taxon>
        <taxon>Pleosporaceae</taxon>
        <taxon>Alternaria</taxon>
        <taxon>Alternaria sect. Alternaria</taxon>
        <taxon>Alternaria alternata complex</taxon>
    </lineage>
</organism>
<dbReference type="VEuPathDB" id="FungiDB:CC77DRAFT_536367"/>
<dbReference type="EMBL" id="KV441471">
    <property type="protein sequence ID" value="OAG24609.1"/>
    <property type="molecule type" value="Genomic_DNA"/>
</dbReference>
<proteinExistence type="predicted"/>
<gene>
    <name evidence="1" type="ORF">CC77DRAFT_536367</name>
</gene>
<evidence type="ECO:0000313" key="2">
    <source>
        <dbReference type="Proteomes" id="UP000077248"/>
    </source>
</evidence>
<dbReference type="Proteomes" id="UP000077248">
    <property type="component" value="Unassembled WGS sequence"/>
</dbReference>
<reference evidence="1 2" key="1">
    <citation type="submission" date="2016-05" db="EMBL/GenBank/DDBJ databases">
        <title>Comparative analysis of secretome profiles of manganese(II)-oxidizing ascomycete fungi.</title>
        <authorList>
            <consortium name="DOE Joint Genome Institute"/>
            <person name="Zeiner C.A."/>
            <person name="Purvine S.O."/>
            <person name="Zink E.M."/>
            <person name="Wu S."/>
            <person name="Pasa-Tolic L."/>
            <person name="Chaput D.L."/>
            <person name="Haridas S."/>
            <person name="Grigoriev I.V."/>
            <person name="Santelli C.M."/>
            <person name="Hansel C.M."/>
        </authorList>
    </citation>
    <scope>NUCLEOTIDE SEQUENCE [LARGE SCALE GENOMIC DNA]</scope>
    <source>
        <strain evidence="1 2">SRC1lrK2f</strain>
    </source>
</reference>
<name>A0A177E0Q8_ALTAL</name>
<dbReference type="KEGG" id="aalt:CC77DRAFT_536367"/>